<dbReference type="InterPro" id="IPR019752">
    <property type="entry name" value="Pyrv/ketoisovalerate_OxRed_cat"/>
</dbReference>
<dbReference type="InterPro" id="IPR002869">
    <property type="entry name" value="Pyrv_flavodox_OxRed_cen"/>
</dbReference>
<organism evidence="3 4">
    <name type="scientific">Actinophytocola oryzae</name>
    <dbReference type="NCBI Taxonomy" id="502181"/>
    <lineage>
        <taxon>Bacteria</taxon>
        <taxon>Bacillati</taxon>
        <taxon>Actinomycetota</taxon>
        <taxon>Actinomycetes</taxon>
        <taxon>Pseudonocardiales</taxon>
        <taxon>Pseudonocardiaceae</taxon>
    </lineage>
</organism>
<evidence type="ECO:0000259" key="2">
    <source>
        <dbReference type="Pfam" id="PF01558"/>
    </source>
</evidence>
<dbReference type="RefSeq" id="WP_133907157.1">
    <property type="nucleotide sequence ID" value="NZ_SOCP01000017.1"/>
</dbReference>
<keyword evidence="4" id="KW-1185">Reference proteome</keyword>
<dbReference type="InterPro" id="IPR051626">
    <property type="entry name" value="Oxidoreductase_gamma_subunit"/>
</dbReference>
<dbReference type="InterPro" id="IPR011894">
    <property type="entry name" value="PorC_KorC"/>
</dbReference>
<dbReference type="Proteomes" id="UP000294927">
    <property type="component" value="Unassembled WGS sequence"/>
</dbReference>
<name>A0A4R7V1Q0_9PSEU</name>
<dbReference type="GO" id="GO:0016625">
    <property type="term" value="F:oxidoreductase activity, acting on the aldehyde or oxo group of donors, iron-sulfur protein as acceptor"/>
    <property type="evidence" value="ECO:0007669"/>
    <property type="project" value="InterPro"/>
</dbReference>
<evidence type="ECO:0000313" key="3">
    <source>
        <dbReference type="EMBL" id="TDV42544.1"/>
    </source>
</evidence>
<keyword evidence="3" id="KW-0670">Pyruvate</keyword>
<dbReference type="AlphaFoldDB" id="A0A4R7V1Q0"/>
<evidence type="ECO:0000313" key="4">
    <source>
        <dbReference type="Proteomes" id="UP000294927"/>
    </source>
</evidence>
<protein>
    <submittedName>
        <fullName evidence="3">Pyruvate ferredoxin oxidoreductase gamma subunit</fullName>
    </submittedName>
</protein>
<sequence>MIEVRIHGRQGQGVLATAELLAIAASMGGLSAQASPEFTADRVEGEVVASCRLGGAGEHGVDALIVADAGLLDHVLDGLPEDGYLLVNSGQRIDNLGLPPLALRPERAITVPATEIARKLIGQPCLDATLAGGFAALTRAVSLDSVLAAVLQRFPGKAGRTSAAAAVTTFGVVRDELEDLVHPTVRRSSARGRTTA</sequence>
<dbReference type="OrthoDB" id="9794954at2"/>
<evidence type="ECO:0000256" key="1">
    <source>
        <dbReference type="ARBA" id="ARBA00023002"/>
    </source>
</evidence>
<feature type="domain" description="Pyruvate/ketoisovalerate oxidoreductase catalytic" evidence="2">
    <location>
        <begin position="11"/>
        <end position="158"/>
    </location>
</feature>
<accession>A0A4R7V1Q0</accession>
<comment type="caution">
    <text evidence="3">The sequence shown here is derived from an EMBL/GenBank/DDBJ whole genome shotgun (WGS) entry which is preliminary data.</text>
</comment>
<proteinExistence type="predicted"/>
<keyword evidence="1" id="KW-0560">Oxidoreductase</keyword>
<dbReference type="NCBIfam" id="TIGR02175">
    <property type="entry name" value="PorC_KorC"/>
    <property type="match status" value="1"/>
</dbReference>
<dbReference type="SUPFAM" id="SSF53323">
    <property type="entry name" value="Pyruvate-ferredoxin oxidoreductase, PFOR, domain III"/>
    <property type="match status" value="1"/>
</dbReference>
<dbReference type="PANTHER" id="PTHR43366">
    <property type="entry name" value="PYRUVATE SYNTHASE SUBUNIT PORC"/>
    <property type="match status" value="1"/>
</dbReference>
<dbReference type="Pfam" id="PF01558">
    <property type="entry name" value="POR"/>
    <property type="match status" value="1"/>
</dbReference>
<dbReference type="Gene3D" id="3.40.920.10">
    <property type="entry name" value="Pyruvate-ferredoxin oxidoreductase, PFOR, domain III"/>
    <property type="match status" value="1"/>
</dbReference>
<dbReference type="PANTHER" id="PTHR43366:SF1">
    <property type="entry name" value="PYRUVATE SYNTHASE SUBUNIT PORC"/>
    <property type="match status" value="1"/>
</dbReference>
<gene>
    <name evidence="3" type="ORF">CLV71_11713</name>
</gene>
<dbReference type="EMBL" id="SOCP01000017">
    <property type="protein sequence ID" value="TDV42544.1"/>
    <property type="molecule type" value="Genomic_DNA"/>
</dbReference>
<reference evidence="3 4" key="1">
    <citation type="submission" date="2019-03" db="EMBL/GenBank/DDBJ databases">
        <title>Genomic Encyclopedia of Archaeal and Bacterial Type Strains, Phase II (KMG-II): from individual species to whole genera.</title>
        <authorList>
            <person name="Goeker M."/>
        </authorList>
    </citation>
    <scope>NUCLEOTIDE SEQUENCE [LARGE SCALE GENOMIC DNA]</scope>
    <source>
        <strain evidence="3 4">DSM 45499</strain>
    </source>
</reference>